<dbReference type="Gene3D" id="3.30.1540.10">
    <property type="entry name" value="formyl-coa transferase, domain 3"/>
    <property type="match status" value="1"/>
</dbReference>
<dbReference type="PANTHER" id="PTHR48207:SF3">
    <property type="entry name" value="SUCCINATE--HYDROXYMETHYLGLUTARATE COA-TRANSFERASE"/>
    <property type="match status" value="1"/>
</dbReference>
<dbReference type="InterPro" id="IPR003673">
    <property type="entry name" value="CoA-Trfase_fam_III"/>
</dbReference>
<dbReference type="Proteomes" id="UP001500795">
    <property type="component" value="Unassembled WGS sequence"/>
</dbReference>
<sequence length="393" mass="41878">MSSALDGLRVIDLSRVLGGPYCAQLLGDHGADVIKIEPPAGDETRGWGPPFINGSAAYYQGLNRSKRGLALDLRHEEGREVLLKLLADADVLVENFKAGTLEKWGIGYERLHRLFPRLIHCRISGFGADGPLGGLPGYDAVAQAMGGLMSVNGEKGGDPLRVGLPLVDMVTGLNAVAGITLALHERTRSGEGQFVEAALFDSALALMHPHFPNVFAGGAEPQRMGNAHPNIAPYDAYATATQNIFLAVGNNAQFAKLCTVLESPEILEDPRFQDNGSRLAHSAELRIALETALSRHGGSEIAERLIRAGVPCGPVLGANEVLRHPHTAHRGMLVEIGAYKGTGTPVKLGRTPASYRRVPPAFAEHSTEILAELGLNENQIRALRESGVAPDSL</sequence>
<dbReference type="RefSeq" id="WP_344953960.1">
    <property type="nucleotide sequence ID" value="NZ_BAABCX010000001.1"/>
</dbReference>
<organism evidence="2 3">
    <name type="scientific">Zobellella aerophila</name>
    <dbReference type="NCBI Taxonomy" id="870480"/>
    <lineage>
        <taxon>Bacteria</taxon>
        <taxon>Pseudomonadati</taxon>
        <taxon>Pseudomonadota</taxon>
        <taxon>Gammaproteobacteria</taxon>
        <taxon>Aeromonadales</taxon>
        <taxon>Aeromonadaceae</taxon>
        <taxon>Zobellella</taxon>
    </lineage>
</organism>
<keyword evidence="1" id="KW-0808">Transferase</keyword>
<proteinExistence type="predicted"/>
<dbReference type="InterPro" id="IPR023606">
    <property type="entry name" value="CoA-Trfase_III_dom_1_sf"/>
</dbReference>
<protein>
    <submittedName>
        <fullName evidence="2">CaiB/BaiF CoA-transferase family protein</fullName>
    </submittedName>
</protein>
<gene>
    <name evidence="2" type="ORF">GCM10022394_02650</name>
</gene>
<dbReference type="Gene3D" id="3.40.50.10540">
    <property type="entry name" value="Crotonobetainyl-coa:carnitine coa-transferase, domain 1"/>
    <property type="match status" value="1"/>
</dbReference>
<name>A0ABP6V2Y1_9GAMM</name>
<dbReference type="Pfam" id="PF02515">
    <property type="entry name" value="CoA_transf_3"/>
    <property type="match status" value="1"/>
</dbReference>
<reference evidence="3" key="1">
    <citation type="journal article" date="2019" name="Int. J. Syst. Evol. Microbiol.">
        <title>The Global Catalogue of Microorganisms (GCM) 10K type strain sequencing project: providing services to taxonomists for standard genome sequencing and annotation.</title>
        <authorList>
            <consortium name="The Broad Institute Genomics Platform"/>
            <consortium name="The Broad Institute Genome Sequencing Center for Infectious Disease"/>
            <person name="Wu L."/>
            <person name="Ma J."/>
        </authorList>
    </citation>
    <scope>NUCLEOTIDE SEQUENCE [LARGE SCALE GENOMIC DNA]</scope>
    <source>
        <strain evidence="3">JCM 17110</strain>
    </source>
</reference>
<dbReference type="InterPro" id="IPR044855">
    <property type="entry name" value="CoA-Trfase_III_dom3_sf"/>
</dbReference>
<dbReference type="PANTHER" id="PTHR48207">
    <property type="entry name" value="SUCCINATE--HYDROXYMETHYLGLUTARATE COA-TRANSFERASE"/>
    <property type="match status" value="1"/>
</dbReference>
<dbReference type="SUPFAM" id="SSF89796">
    <property type="entry name" value="CoA-transferase family III (CaiB/BaiF)"/>
    <property type="match status" value="1"/>
</dbReference>
<comment type="caution">
    <text evidence="2">The sequence shown here is derived from an EMBL/GenBank/DDBJ whole genome shotgun (WGS) entry which is preliminary data.</text>
</comment>
<evidence type="ECO:0000256" key="1">
    <source>
        <dbReference type="ARBA" id="ARBA00022679"/>
    </source>
</evidence>
<evidence type="ECO:0000313" key="2">
    <source>
        <dbReference type="EMBL" id="GAA3526978.1"/>
    </source>
</evidence>
<accession>A0ABP6V2Y1</accession>
<dbReference type="EMBL" id="BAABCX010000001">
    <property type="protein sequence ID" value="GAA3526978.1"/>
    <property type="molecule type" value="Genomic_DNA"/>
</dbReference>
<evidence type="ECO:0000313" key="3">
    <source>
        <dbReference type="Proteomes" id="UP001500795"/>
    </source>
</evidence>
<keyword evidence="3" id="KW-1185">Reference proteome</keyword>
<dbReference type="InterPro" id="IPR050483">
    <property type="entry name" value="CoA-transferase_III_domain"/>
</dbReference>